<dbReference type="PROSITE" id="PS50068">
    <property type="entry name" value="LDLRA_2"/>
    <property type="match status" value="1"/>
</dbReference>
<dbReference type="PANTHER" id="PTHR24652">
    <property type="entry name" value="LOW-DENSITY LIPOPROTEIN RECEPTOR CLASS A DOMAIN-CONTAINING PROTEIN 2"/>
    <property type="match status" value="1"/>
</dbReference>
<protein>
    <recommendedName>
        <fullName evidence="7">CUB domain-containing protein</fullName>
    </recommendedName>
</protein>
<feature type="compositionally biased region" description="Basic and acidic residues" evidence="3">
    <location>
        <begin position="395"/>
        <end position="417"/>
    </location>
</feature>
<gene>
    <name evidence="5" type="ORF">DPMN_173145</name>
</gene>
<dbReference type="Gene3D" id="4.10.400.10">
    <property type="entry name" value="Low-density Lipoprotein Receptor"/>
    <property type="match status" value="1"/>
</dbReference>
<dbReference type="Pfam" id="PF00057">
    <property type="entry name" value="Ldl_recept_a"/>
    <property type="match status" value="1"/>
</dbReference>
<feature type="region of interest" description="Disordered" evidence="3">
    <location>
        <begin position="274"/>
        <end position="308"/>
    </location>
</feature>
<feature type="region of interest" description="Disordered" evidence="3">
    <location>
        <begin position="388"/>
        <end position="453"/>
    </location>
</feature>
<dbReference type="OrthoDB" id="6150094at2759"/>
<evidence type="ECO:0000256" key="1">
    <source>
        <dbReference type="ARBA" id="ARBA00023157"/>
    </source>
</evidence>
<feature type="compositionally biased region" description="Basic and acidic residues" evidence="3">
    <location>
        <begin position="280"/>
        <end position="295"/>
    </location>
</feature>
<dbReference type="Proteomes" id="UP000828390">
    <property type="component" value="Unassembled WGS sequence"/>
</dbReference>
<evidence type="ECO:0000256" key="2">
    <source>
        <dbReference type="PROSITE-ProRule" id="PRU00124"/>
    </source>
</evidence>
<organism evidence="5 6">
    <name type="scientific">Dreissena polymorpha</name>
    <name type="common">Zebra mussel</name>
    <name type="synonym">Mytilus polymorpha</name>
    <dbReference type="NCBI Taxonomy" id="45954"/>
    <lineage>
        <taxon>Eukaryota</taxon>
        <taxon>Metazoa</taxon>
        <taxon>Spiralia</taxon>
        <taxon>Lophotrochozoa</taxon>
        <taxon>Mollusca</taxon>
        <taxon>Bivalvia</taxon>
        <taxon>Autobranchia</taxon>
        <taxon>Heteroconchia</taxon>
        <taxon>Euheterodonta</taxon>
        <taxon>Imparidentia</taxon>
        <taxon>Neoheterodontei</taxon>
        <taxon>Myida</taxon>
        <taxon>Dreissenoidea</taxon>
        <taxon>Dreissenidae</taxon>
        <taxon>Dreissena</taxon>
    </lineage>
</organism>
<reference evidence="5" key="2">
    <citation type="submission" date="2020-11" db="EMBL/GenBank/DDBJ databases">
        <authorList>
            <person name="McCartney M.A."/>
            <person name="Auch B."/>
            <person name="Kono T."/>
            <person name="Mallez S."/>
            <person name="Becker A."/>
            <person name="Gohl D.M."/>
            <person name="Silverstein K.A.T."/>
            <person name="Koren S."/>
            <person name="Bechman K.B."/>
            <person name="Herman A."/>
            <person name="Abrahante J.E."/>
            <person name="Garbe J."/>
        </authorList>
    </citation>
    <scope>NUCLEOTIDE SEQUENCE</scope>
    <source>
        <strain evidence="5">Duluth1</strain>
        <tissue evidence="5">Whole animal</tissue>
    </source>
</reference>
<proteinExistence type="predicted"/>
<feature type="disulfide bond" evidence="2">
    <location>
        <begin position="176"/>
        <end position="188"/>
    </location>
</feature>
<comment type="caution">
    <text evidence="2">Lacks conserved residue(s) required for the propagation of feature annotation.</text>
</comment>
<keyword evidence="4" id="KW-1133">Transmembrane helix</keyword>
<comment type="caution">
    <text evidence="5">The sequence shown here is derived from an EMBL/GenBank/DDBJ whole genome shotgun (WGS) entry which is preliminary data.</text>
</comment>
<feature type="disulfide bond" evidence="2">
    <location>
        <begin position="183"/>
        <end position="201"/>
    </location>
</feature>
<sequence>MAKLEWYAQLKVFSLGQCLLVIAKLPFLEALTQDLKTYTSCNDVIDMETQKVHQAALELSISSATNSDSRVSCDFTIRTGIGSHVMFYFTELYLGSPNRTERVDRACLEPRDVNGPYESVPTGMRPIICSKTEVEIGSKVYATTGNALSLRFYRNRGFGIDVHFKIVFAAFRLGSCRTSERKCNNERCIAHEIVCNGHNPCGDHSDCPTGLEHLSSWAMSGIVILGLLCGGIVIIMATVCLQRAGSKRYEMDDIILPTNGDLRHECPHVELNAIHVPSRRSTDPDGDVRKSEHNETQGNQATNCGISSDFVPQFEDNLDLNGDRERLLHHKHTRDIVYPQETLENKRDPFISMRSENHTPKNLFQSDGDLIFSSAYGQHIPDRYSANMARTSTFRRPDSENSNRRLETSGYFEDKHSNPRLSGHSLVMSDSDSGNDEDRADCARPQRSLRHQEGAFHASTASEIFKRQNMAKFAEVMSPPPLHYGTLKNMTSALKMNTNDVTTTIATC</sequence>
<dbReference type="AlphaFoldDB" id="A0A9D4IDY3"/>
<evidence type="ECO:0000313" key="6">
    <source>
        <dbReference type="Proteomes" id="UP000828390"/>
    </source>
</evidence>
<dbReference type="InterPro" id="IPR002172">
    <property type="entry name" value="LDrepeatLR_classA_rpt"/>
</dbReference>
<evidence type="ECO:0000256" key="3">
    <source>
        <dbReference type="SAM" id="MobiDB-lite"/>
    </source>
</evidence>
<dbReference type="PANTHER" id="PTHR24652:SF69">
    <property type="entry name" value="CUB DOMAIN-CONTAINING PROTEIN"/>
    <property type="match status" value="1"/>
</dbReference>
<dbReference type="SUPFAM" id="SSF57424">
    <property type="entry name" value="LDL receptor-like module"/>
    <property type="match status" value="1"/>
</dbReference>
<feature type="compositionally biased region" description="Basic and acidic residues" evidence="3">
    <location>
        <begin position="436"/>
        <end position="453"/>
    </location>
</feature>
<feature type="compositionally biased region" description="Polar residues" evidence="3">
    <location>
        <begin position="296"/>
        <end position="306"/>
    </location>
</feature>
<keyword evidence="4" id="KW-0812">Transmembrane</keyword>
<accession>A0A9D4IDY3</accession>
<keyword evidence="6" id="KW-1185">Reference proteome</keyword>
<name>A0A9D4IDY3_DREPO</name>
<dbReference type="InterPro" id="IPR042333">
    <property type="entry name" value="LRAD2/Mig-13-like"/>
</dbReference>
<evidence type="ECO:0000256" key="4">
    <source>
        <dbReference type="SAM" id="Phobius"/>
    </source>
</evidence>
<dbReference type="CDD" id="cd00112">
    <property type="entry name" value="LDLa"/>
    <property type="match status" value="1"/>
</dbReference>
<dbReference type="EMBL" id="JAIWYP010000009">
    <property type="protein sequence ID" value="KAH3771816.1"/>
    <property type="molecule type" value="Genomic_DNA"/>
</dbReference>
<dbReference type="InterPro" id="IPR036055">
    <property type="entry name" value="LDL_receptor-like_sf"/>
</dbReference>
<evidence type="ECO:0008006" key="7">
    <source>
        <dbReference type="Google" id="ProtNLM"/>
    </source>
</evidence>
<keyword evidence="4" id="KW-0472">Membrane</keyword>
<keyword evidence="1 2" id="KW-1015">Disulfide bond</keyword>
<evidence type="ECO:0000313" key="5">
    <source>
        <dbReference type="EMBL" id="KAH3771816.1"/>
    </source>
</evidence>
<reference evidence="5" key="1">
    <citation type="journal article" date="2019" name="bioRxiv">
        <title>The Genome of the Zebra Mussel, Dreissena polymorpha: A Resource for Invasive Species Research.</title>
        <authorList>
            <person name="McCartney M.A."/>
            <person name="Auch B."/>
            <person name="Kono T."/>
            <person name="Mallez S."/>
            <person name="Zhang Y."/>
            <person name="Obille A."/>
            <person name="Becker A."/>
            <person name="Abrahante J.E."/>
            <person name="Garbe J."/>
            <person name="Badalamenti J.P."/>
            <person name="Herman A."/>
            <person name="Mangelson H."/>
            <person name="Liachko I."/>
            <person name="Sullivan S."/>
            <person name="Sone E.D."/>
            <person name="Koren S."/>
            <person name="Silverstein K.A.T."/>
            <person name="Beckman K.B."/>
            <person name="Gohl D.M."/>
        </authorList>
    </citation>
    <scope>NUCLEOTIDE SEQUENCE</scope>
    <source>
        <strain evidence="5">Duluth1</strain>
        <tissue evidence="5">Whole animal</tissue>
    </source>
</reference>
<feature type="transmembrane region" description="Helical" evidence="4">
    <location>
        <begin position="217"/>
        <end position="241"/>
    </location>
</feature>